<dbReference type="EMBL" id="LCCZ01000025">
    <property type="protein sequence ID" value="KKS43671.1"/>
    <property type="molecule type" value="Genomic_DNA"/>
</dbReference>
<evidence type="ECO:0000256" key="5">
    <source>
        <dbReference type="ARBA" id="ARBA00022801"/>
    </source>
</evidence>
<protein>
    <recommendedName>
        <fullName evidence="8">PIN domain-containing protein</fullName>
    </recommendedName>
</protein>
<dbReference type="InterPro" id="IPR050556">
    <property type="entry name" value="Type_II_TA_system_RNase"/>
</dbReference>
<dbReference type="GO" id="GO:0004518">
    <property type="term" value="F:nuclease activity"/>
    <property type="evidence" value="ECO:0007669"/>
    <property type="project" value="UniProtKB-KW"/>
</dbReference>
<evidence type="ECO:0000256" key="1">
    <source>
        <dbReference type="ARBA" id="ARBA00001946"/>
    </source>
</evidence>
<keyword evidence="6" id="KW-0460">Magnesium</keyword>
<comment type="similarity">
    <text evidence="7">Belongs to the PINc/VapC protein family.</text>
</comment>
<evidence type="ECO:0000313" key="9">
    <source>
        <dbReference type="EMBL" id="KKS43671.1"/>
    </source>
</evidence>
<feature type="domain" description="PIN" evidence="8">
    <location>
        <begin position="10"/>
        <end position="135"/>
    </location>
</feature>
<dbReference type="GO" id="GO:0016787">
    <property type="term" value="F:hydrolase activity"/>
    <property type="evidence" value="ECO:0007669"/>
    <property type="project" value="UniProtKB-KW"/>
</dbReference>
<dbReference type="Pfam" id="PF01850">
    <property type="entry name" value="PIN"/>
    <property type="match status" value="1"/>
</dbReference>
<name>A0A0G1BBG0_9BACT</name>
<evidence type="ECO:0000256" key="7">
    <source>
        <dbReference type="ARBA" id="ARBA00038093"/>
    </source>
</evidence>
<keyword evidence="5" id="KW-0378">Hydrolase</keyword>
<evidence type="ECO:0000313" key="10">
    <source>
        <dbReference type="Proteomes" id="UP000034875"/>
    </source>
</evidence>
<comment type="cofactor">
    <cofactor evidence="1">
        <name>Mg(2+)</name>
        <dbReference type="ChEBI" id="CHEBI:18420"/>
    </cofactor>
</comment>
<evidence type="ECO:0000256" key="6">
    <source>
        <dbReference type="ARBA" id="ARBA00022842"/>
    </source>
</evidence>
<keyword evidence="2" id="KW-1277">Toxin-antitoxin system</keyword>
<comment type="caution">
    <text evidence="9">The sequence shown here is derived from an EMBL/GenBank/DDBJ whole genome shotgun (WGS) entry which is preliminary data.</text>
</comment>
<evidence type="ECO:0000256" key="3">
    <source>
        <dbReference type="ARBA" id="ARBA00022722"/>
    </source>
</evidence>
<keyword evidence="3" id="KW-0540">Nuclease</keyword>
<dbReference type="AlphaFoldDB" id="A0A0G1BBG0"/>
<dbReference type="Gene3D" id="3.40.50.1010">
    <property type="entry name" value="5'-nuclease"/>
    <property type="match status" value="1"/>
</dbReference>
<dbReference type="GO" id="GO:0046872">
    <property type="term" value="F:metal ion binding"/>
    <property type="evidence" value="ECO:0007669"/>
    <property type="project" value="UniProtKB-KW"/>
</dbReference>
<keyword evidence="4" id="KW-0479">Metal-binding</keyword>
<evidence type="ECO:0000259" key="8">
    <source>
        <dbReference type="Pfam" id="PF01850"/>
    </source>
</evidence>
<dbReference type="InterPro" id="IPR029060">
    <property type="entry name" value="PIN-like_dom_sf"/>
</dbReference>
<reference evidence="9 10" key="1">
    <citation type="journal article" date="2015" name="Nature">
        <title>rRNA introns, odd ribosomes, and small enigmatic genomes across a large radiation of phyla.</title>
        <authorList>
            <person name="Brown C.T."/>
            <person name="Hug L.A."/>
            <person name="Thomas B.C."/>
            <person name="Sharon I."/>
            <person name="Castelle C.J."/>
            <person name="Singh A."/>
            <person name="Wilkins M.J."/>
            <person name="Williams K.H."/>
            <person name="Banfield J.F."/>
        </authorList>
    </citation>
    <scope>NUCLEOTIDE SEQUENCE [LARGE SCALE GENOMIC DNA]</scope>
</reference>
<dbReference type="SUPFAM" id="SSF88723">
    <property type="entry name" value="PIN domain-like"/>
    <property type="match status" value="1"/>
</dbReference>
<organism evidence="9 10">
    <name type="scientific">candidate division CPR1 bacterium GW2011_GWA2_42_17</name>
    <dbReference type="NCBI Taxonomy" id="1618341"/>
    <lineage>
        <taxon>Bacteria</taxon>
        <taxon>candidate division CPR1</taxon>
    </lineage>
</organism>
<gene>
    <name evidence="9" type="ORF">UV05_C0025G0013</name>
</gene>
<dbReference type="InterPro" id="IPR002716">
    <property type="entry name" value="PIN_dom"/>
</dbReference>
<dbReference type="PANTHER" id="PTHR33653">
    <property type="entry name" value="RIBONUCLEASE VAPC2"/>
    <property type="match status" value="1"/>
</dbReference>
<sequence>MMKLSNERCLLDSNILVAVANPKSDQRQKALDFLASGPKQNISLVISSQNILETASVLTHGLKIPRQKVFKAMVDIFEDPSFSFIYPNALTVQTFFRLAKENANVHLVDLFLAATALAHNISIVITNDRDFEKIKGIKVYNPFAS</sequence>
<dbReference type="PANTHER" id="PTHR33653:SF1">
    <property type="entry name" value="RIBONUCLEASE VAPC2"/>
    <property type="match status" value="1"/>
</dbReference>
<dbReference type="Proteomes" id="UP000034875">
    <property type="component" value="Unassembled WGS sequence"/>
</dbReference>
<evidence type="ECO:0000256" key="2">
    <source>
        <dbReference type="ARBA" id="ARBA00022649"/>
    </source>
</evidence>
<accession>A0A0G1BBG0</accession>
<evidence type="ECO:0000256" key="4">
    <source>
        <dbReference type="ARBA" id="ARBA00022723"/>
    </source>
</evidence>
<proteinExistence type="inferred from homology"/>